<reference evidence="3" key="1">
    <citation type="journal article" date="2019" name="Nat. Commun.">
        <title>The genome of broomcorn millet.</title>
        <authorList>
            <person name="Zou C."/>
            <person name="Miki D."/>
            <person name="Li D."/>
            <person name="Tang Q."/>
            <person name="Xiao L."/>
            <person name="Rajput S."/>
            <person name="Deng P."/>
            <person name="Jia W."/>
            <person name="Huang R."/>
            <person name="Zhang M."/>
            <person name="Sun Y."/>
            <person name="Hu J."/>
            <person name="Fu X."/>
            <person name="Schnable P.S."/>
            <person name="Li F."/>
            <person name="Zhang H."/>
            <person name="Feng B."/>
            <person name="Zhu X."/>
            <person name="Liu R."/>
            <person name="Schnable J.C."/>
            <person name="Zhu J.-K."/>
            <person name="Zhang H."/>
        </authorList>
    </citation>
    <scope>NUCLEOTIDE SEQUENCE [LARGE SCALE GENOMIC DNA]</scope>
</reference>
<name>A0A3L6PKD5_PANMI</name>
<sequence>MPVSVPPPPPRATHRPTIPPPLPHRRTTNLPPPPRPSPTAVMAMLGDPSTRPDEDTFFVPTSFDLEQEVLEWESSAVVVMAMRAPAATGVREIEAVVLDEMCLHRGEVTVSRHQPEPFLIKFAHRRHAELACKMSCLKHHGVTVNVRPWRSLAAALGAAMFFRVRLCLEGVPVHSWRPGIIERLIGRKSSLECIETNLLHPDDTRTVDLWAWTTNPSEIPKKMWLIFTHRSKNDIPDVFVSETPPKHFQRGIRYCVYVLLEWIYDYTAVSVVASAGAGTPGQKLPDPEMRRLTWHRGTVDGGQPPVLAFPPFNVSLPYHERRQDQEGPRPGGRSAWAPVQEDRGSRDRRTDKVGPMDDRRDAGRADRDRRGRRGYNNDHPGKAWEPRRRDDGDDFDEGHGEGGRPDHCLRDARGVADEPVYRERDRFPRRRGGSGNRSGGRRRAASPGERRREDDGTPSTHHQQKQKDDELRLLFSLKAFSFQEVIQNLVKERARDKAQLQLDPLMDSFLLKASVLMDNCKWLLNLLLSSTGGMKPCPLLTQRSQCLMIFLFLCLFL</sequence>
<proteinExistence type="predicted"/>
<dbReference type="Proteomes" id="UP000275267">
    <property type="component" value="Unassembled WGS sequence"/>
</dbReference>
<organism evidence="2 3">
    <name type="scientific">Panicum miliaceum</name>
    <name type="common">Proso millet</name>
    <name type="synonym">Broomcorn millet</name>
    <dbReference type="NCBI Taxonomy" id="4540"/>
    <lineage>
        <taxon>Eukaryota</taxon>
        <taxon>Viridiplantae</taxon>
        <taxon>Streptophyta</taxon>
        <taxon>Embryophyta</taxon>
        <taxon>Tracheophyta</taxon>
        <taxon>Spermatophyta</taxon>
        <taxon>Magnoliopsida</taxon>
        <taxon>Liliopsida</taxon>
        <taxon>Poales</taxon>
        <taxon>Poaceae</taxon>
        <taxon>PACMAD clade</taxon>
        <taxon>Panicoideae</taxon>
        <taxon>Panicodae</taxon>
        <taxon>Paniceae</taxon>
        <taxon>Panicinae</taxon>
        <taxon>Panicum</taxon>
        <taxon>Panicum sect. Panicum</taxon>
    </lineage>
</organism>
<gene>
    <name evidence="2" type="ORF">C2845_PM18G14580</name>
</gene>
<protein>
    <recommendedName>
        <fullName evidence="4">DUF4283 domain-containing protein</fullName>
    </recommendedName>
</protein>
<dbReference type="PANTHER" id="PTHR33087:SF21">
    <property type="entry name" value="OS03G0782100 PROTEIN"/>
    <property type="match status" value="1"/>
</dbReference>
<dbReference type="STRING" id="4540.A0A3L6PKD5"/>
<evidence type="ECO:0000313" key="3">
    <source>
        <dbReference type="Proteomes" id="UP000275267"/>
    </source>
</evidence>
<evidence type="ECO:0008006" key="4">
    <source>
        <dbReference type="Google" id="ProtNLM"/>
    </source>
</evidence>
<dbReference type="AlphaFoldDB" id="A0A3L6PKD5"/>
<feature type="compositionally biased region" description="Pro residues" evidence="1">
    <location>
        <begin position="1"/>
        <end position="22"/>
    </location>
</feature>
<comment type="caution">
    <text evidence="2">The sequence shown here is derived from an EMBL/GenBank/DDBJ whole genome shotgun (WGS) entry which is preliminary data.</text>
</comment>
<evidence type="ECO:0000256" key="1">
    <source>
        <dbReference type="SAM" id="MobiDB-lite"/>
    </source>
</evidence>
<feature type="compositionally biased region" description="Basic and acidic residues" evidence="1">
    <location>
        <begin position="340"/>
        <end position="426"/>
    </location>
</feature>
<feature type="region of interest" description="Disordered" evidence="1">
    <location>
        <begin position="1"/>
        <end position="40"/>
    </location>
</feature>
<feature type="region of interest" description="Disordered" evidence="1">
    <location>
        <begin position="321"/>
        <end position="468"/>
    </location>
</feature>
<accession>A0A3L6PKD5</accession>
<dbReference type="InterPro" id="IPR053253">
    <property type="entry name" value="Sex_diff_modulator"/>
</dbReference>
<keyword evidence="3" id="KW-1185">Reference proteome</keyword>
<dbReference type="PANTHER" id="PTHR33087">
    <property type="entry name" value="OS07G0539200 PROTEIN"/>
    <property type="match status" value="1"/>
</dbReference>
<dbReference type="EMBL" id="PQIB02000017">
    <property type="protein sequence ID" value="RLM58622.1"/>
    <property type="molecule type" value="Genomic_DNA"/>
</dbReference>
<evidence type="ECO:0000313" key="2">
    <source>
        <dbReference type="EMBL" id="RLM58622.1"/>
    </source>
</evidence>
<dbReference type="OrthoDB" id="688827at2759"/>